<protein>
    <submittedName>
        <fullName evidence="2">Uncharacterized protein</fullName>
    </submittedName>
</protein>
<gene>
    <name evidence="2" type="ORF">BC343_06695</name>
</gene>
<keyword evidence="3" id="KW-1185">Reference proteome</keyword>
<reference evidence="2 3" key="1">
    <citation type="submission" date="2016-07" db="EMBL/GenBank/DDBJ databases">
        <title>Genomic analysis of zinc-resistant bacterium Mucilaginibacter pedocola TBZ30.</title>
        <authorList>
            <person name="Huang J."/>
            <person name="Tang J."/>
        </authorList>
    </citation>
    <scope>NUCLEOTIDE SEQUENCE [LARGE SCALE GENOMIC DNA]</scope>
    <source>
        <strain evidence="2 3">TBZ30</strain>
    </source>
</reference>
<feature type="transmembrane region" description="Helical" evidence="1">
    <location>
        <begin position="299"/>
        <end position="316"/>
    </location>
</feature>
<name>A0A1S9PGY0_9SPHI</name>
<feature type="transmembrane region" description="Helical" evidence="1">
    <location>
        <begin position="20"/>
        <end position="38"/>
    </location>
</feature>
<evidence type="ECO:0000313" key="3">
    <source>
        <dbReference type="Proteomes" id="UP000189739"/>
    </source>
</evidence>
<keyword evidence="1" id="KW-1133">Transmembrane helix</keyword>
<sequence>MHFLYKLFDLLRIYPWRNFGAMLCCTVLGFLIISLFNHRKSEKWLQKIKLSFSAGLSGILLAVSLVFIVFFSFFSYCWIKEVGRFDPLENYVINLTLLLSFSLLFGIIGFLIHLATAAAFKLDNINLADYYQSSQKNHLQATEKAQRKSSVWRLLSEAMEGDLSVRFLGYLDDGDPDSIRTRIDQRSFSQDKSAMEIYEIVGLPVYHVYSASISLPPHPTPPVNEFLAGGNLFLLQNRLLSTYPDLYFHFSRAVTNRLSDPKEYRKVKRIIQAEIDYIEQAVIPGTDEFYNGKHVKIKVFLYAYLIQALNFNQNYLVPLNNTAKCNHVLFALFRLLMQGTFLGLVIKNILKT</sequence>
<keyword evidence="1" id="KW-0472">Membrane</keyword>
<accession>A0A1S9PGY0</accession>
<evidence type="ECO:0000256" key="1">
    <source>
        <dbReference type="SAM" id="Phobius"/>
    </source>
</evidence>
<dbReference type="Proteomes" id="UP000189739">
    <property type="component" value="Unassembled WGS sequence"/>
</dbReference>
<comment type="caution">
    <text evidence="2">The sequence shown here is derived from an EMBL/GenBank/DDBJ whole genome shotgun (WGS) entry which is preliminary data.</text>
</comment>
<feature type="transmembrane region" description="Helical" evidence="1">
    <location>
        <begin position="328"/>
        <end position="350"/>
    </location>
</feature>
<keyword evidence="1" id="KW-0812">Transmembrane</keyword>
<feature type="transmembrane region" description="Helical" evidence="1">
    <location>
        <begin position="50"/>
        <end position="79"/>
    </location>
</feature>
<dbReference type="RefSeq" id="WP_078348583.1">
    <property type="nucleotide sequence ID" value="NZ_MBTF01000012.1"/>
</dbReference>
<organism evidence="2 3">
    <name type="scientific">Mucilaginibacter pedocola</name>
    <dbReference type="NCBI Taxonomy" id="1792845"/>
    <lineage>
        <taxon>Bacteria</taxon>
        <taxon>Pseudomonadati</taxon>
        <taxon>Bacteroidota</taxon>
        <taxon>Sphingobacteriia</taxon>
        <taxon>Sphingobacteriales</taxon>
        <taxon>Sphingobacteriaceae</taxon>
        <taxon>Mucilaginibacter</taxon>
    </lineage>
</organism>
<dbReference type="AlphaFoldDB" id="A0A1S9PGY0"/>
<feature type="transmembrane region" description="Helical" evidence="1">
    <location>
        <begin position="91"/>
        <end position="112"/>
    </location>
</feature>
<proteinExistence type="predicted"/>
<dbReference type="EMBL" id="MBTF01000012">
    <property type="protein sequence ID" value="OOQ59828.1"/>
    <property type="molecule type" value="Genomic_DNA"/>
</dbReference>
<evidence type="ECO:0000313" key="2">
    <source>
        <dbReference type="EMBL" id="OOQ59828.1"/>
    </source>
</evidence>